<name>V6LYT4_9EUKA</name>
<proteinExistence type="predicted"/>
<evidence type="ECO:0000313" key="3">
    <source>
        <dbReference type="Proteomes" id="UP000018208"/>
    </source>
</evidence>
<keyword evidence="3" id="KW-1185">Reference proteome</keyword>
<dbReference type="Proteomes" id="UP000018208">
    <property type="component" value="Unassembled WGS sequence"/>
</dbReference>
<accession>V6LYT4</accession>
<dbReference type="EMBL" id="KI546085">
    <property type="protein sequence ID" value="EST45989.1"/>
    <property type="molecule type" value="Genomic_DNA"/>
</dbReference>
<dbReference type="EMBL" id="AUWU02000004">
    <property type="protein sequence ID" value="KAH0574505.1"/>
    <property type="molecule type" value="Genomic_DNA"/>
</dbReference>
<sequence>MASAYLPHHPEVAAQRATLQASNSLQTSNAVQGTRLSEAVSALSASFGELHTLEAHAAEAKNAVEILQNFAAETHAKNESLKVLLDETDAWNQNLRAKIARVRGLQLAQNDTESLKKIANCKAHESRKLQKQFDFSLQLMEELKIWNARKIPETLQFSWLQELQKSTVSVARLLIGLKEALDVENGANSALERSLEMSLGPLE</sequence>
<evidence type="ECO:0000313" key="2">
    <source>
        <dbReference type="EMBL" id="KAH0574505.1"/>
    </source>
</evidence>
<protein>
    <submittedName>
        <fullName evidence="1">Uncharacterized protein</fullName>
    </submittedName>
</protein>
<reference evidence="2" key="2">
    <citation type="submission" date="2020-12" db="EMBL/GenBank/DDBJ databases">
        <title>New Spironucleus salmonicida genome in near-complete chromosomes.</title>
        <authorList>
            <person name="Xu F."/>
            <person name="Kurt Z."/>
            <person name="Jimenez-Gonzalez A."/>
            <person name="Astvaldsson A."/>
            <person name="Andersson J.O."/>
            <person name="Svard S.G."/>
        </authorList>
    </citation>
    <scope>NUCLEOTIDE SEQUENCE</scope>
    <source>
        <strain evidence="2">ATCC 50377</strain>
    </source>
</reference>
<organism evidence="1">
    <name type="scientific">Spironucleus salmonicida</name>
    <dbReference type="NCBI Taxonomy" id="348837"/>
    <lineage>
        <taxon>Eukaryota</taxon>
        <taxon>Metamonada</taxon>
        <taxon>Diplomonadida</taxon>
        <taxon>Hexamitidae</taxon>
        <taxon>Hexamitinae</taxon>
        <taxon>Spironucleus</taxon>
    </lineage>
</organism>
<evidence type="ECO:0000313" key="1">
    <source>
        <dbReference type="EMBL" id="EST45989.1"/>
    </source>
</evidence>
<dbReference type="AlphaFoldDB" id="V6LYT4"/>
<reference evidence="1 2" key="1">
    <citation type="journal article" date="2014" name="PLoS Genet.">
        <title>The Genome of Spironucleus salmonicida Highlights a Fish Pathogen Adapted to Fluctuating Environments.</title>
        <authorList>
            <person name="Xu F."/>
            <person name="Jerlstrom-Hultqvist J."/>
            <person name="Einarsson E."/>
            <person name="Astvaldsson A."/>
            <person name="Svard S.G."/>
            <person name="Andersson J.O."/>
        </authorList>
    </citation>
    <scope>NUCLEOTIDE SEQUENCE</scope>
    <source>
        <strain evidence="2">ATCC 50377</strain>
    </source>
</reference>
<gene>
    <name evidence="1" type="ORF">SS50377_13971</name>
    <name evidence="2" type="ORF">SS50377_24463</name>
</gene>
<dbReference type="VEuPathDB" id="GiardiaDB:SS50377_24463"/>